<evidence type="ECO:0000313" key="4">
    <source>
        <dbReference type="Proteomes" id="UP000615446"/>
    </source>
</evidence>
<dbReference type="GO" id="GO:0005524">
    <property type="term" value="F:ATP binding"/>
    <property type="evidence" value="ECO:0007669"/>
    <property type="project" value="UniProtKB-UniRule"/>
</dbReference>
<evidence type="ECO:0000313" key="3">
    <source>
        <dbReference type="EMBL" id="GES92457.1"/>
    </source>
</evidence>
<dbReference type="OrthoDB" id="2415347at2759"/>
<dbReference type="Gene3D" id="1.10.510.10">
    <property type="entry name" value="Transferase(Phosphotransferase) domain 1"/>
    <property type="match status" value="1"/>
</dbReference>
<dbReference type="InterPro" id="IPR001245">
    <property type="entry name" value="Ser-Thr/Tyr_kinase_cat_dom"/>
</dbReference>
<protein>
    <submittedName>
        <fullName evidence="3">Kinase-like domain-containing protein</fullName>
    </submittedName>
</protein>
<dbReference type="InterPro" id="IPR011009">
    <property type="entry name" value="Kinase-like_dom_sf"/>
</dbReference>
<dbReference type="SUPFAM" id="SSF56112">
    <property type="entry name" value="Protein kinase-like (PK-like)"/>
    <property type="match status" value="1"/>
</dbReference>
<dbReference type="PANTHER" id="PTHR43628">
    <property type="entry name" value="ACTIVATOR OF C KINASE PROTEIN 1-RELATED"/>
    <property type="match status" value="1"/>
</dbReference>
<comment type="caution">
    <text evidence="3">The sequence shown here is derived from an EMBL/GenBank/DDBJ whole genome shotgun (WGS) entry which is preliminary data.</text>
</comment>
<dbReference type="Proteomes" id="UP000615446">
    <property type="component" value="Unassembled WGS sequence"/>
</dbReference>
<feature type="binding site" evidence="1">
    <location>
        <position position="71"/>
    </location>
    <ligand>
        <name>ATP</name>
        <dbReference type="ChEBI" id="CHEBI:30616"/>
    </ligand>
</feature>
<dbReference type="Gene3D" id="1.25.40.10">
    <property type="entry name" value="Tetratricopeptide repeat domain"/>
    <property type="match status" value="2"/>
</dbReference>
<reference evidence="3" key="1">
    <citation type="submission" date="2019-10" db="EMBL/GenBank/DDBJ databases">
        <title>Conservation and host-specific expression of non-tandemly repeated heterogenous ribosome RNA gene in arbuscular mycorrhizal fungi.</title>
        <authorList>
            <person name="Maeda T."/>
            <person name="Kobayashi Y."/>
            <person name="Nakagawa T."/>
            <person name="Ezawa T."/>
            <person name="Yamaguchi K."/>
            <person name="Bino T."/>
            <person name="Nishimoto Y."/>
            <person name="Shigenobu S."/>
            <person name="Kawaguchi M."/>
        </authorList>
    </citation>
    <scope>NUCLEOTIDE SEQUENCE</scope>
    <source>
        <strain evidence="3">HR1</strain>
    </source>
</reference>
<name>A0A8H3LPI0_9GLOM</name>
<proteinExistence type="predicted"/>
<dbReference type="InterPro" id="IPR000719">
    <property type="entry name" value="Prot_kinase_dom"/>
</dbReference>
<dbReference type="PROSITE" id="PS50011">
    <property type="entry name" value="PROTEIN_KINASE_DOM"/>
    <property type="match status" value="1"/>
</dbReference>
<dbReference type="Pfam" id="PF08238">
    <property type="entry name" value="Sel1"/>
    <property type="match status" value="10"/>
</dbReference>
<keyword evidence="3" id="KW-0808">Transferase</keyword>
<sequence length="838" mass="94930">MSNNTESNKPVKFTENSDNEWINWIEEAISKNYFKNYEFNNFSNFQKIGFGGFGEVYRANWKSSRNYLALKSFFSFNNATIKEIVKELKIQREVDYHENIIRFCGIAIENRDDNSNKYWFVMEYADSGTLREYLKERFDNLTWNNKFNMALQLTCAILCLHDEGIIHRDLHSNNVLVHQNIIKLADFGLSKRIEESSNLQSTKLFGIVPYIDPKSFSNQDYKLNRKSDIYSIGVLLWEISSGKPPFYTEGKSYDICLAIKILQGLRETPIPDTPEEYINIYTDCWNNEPDNRPIINQVVSKLNAIVSKNNSIIIKDFESDNHKIVNVQSSSKQQLNLNTFKDSKDNSHEELFEIIQDIHKMNTEDISSILSNNNFIMIVDEIVELLDKIGIKAEEIDRQSIYNCLNNHNMTSKEIYIWLSNNQNHSNSIVLLGDFNYLGIGIDASELYQKVSNLENMCEIKDSEICHQNKIGTDIEPFELYQKTDLEMKNEIGIDIDKRKEFELYQKAANLGNANGINNLGICYQNGIGTNIDKKKAFKLYQKAADLGDVNGISNLGICYAYGIGTDINEKKAFELYQKAADLKNSDGIYNLGNCYRNGIGTNIDKKKALELYQKAADLGNANGMNNLGICYQNGIGTDIDKKKAFKSYQKAADLRSASGISNLGICFQNGIGTDVNEKKAFELYQKAADLKNSDGIINLGNCYRNGIGADIDNKKAFELYQQAADLKNAYGINNLAICYQNGTGTDIDKKKAFELYKKAADLGIVNAINNLGDCYKIGIGTDIDGKKAFELYQKAADLGNSTSIINLGYCYQNGFGTDADEKKAFELYQKVAELENV</sequence>
<dbReference type="SMART" id="SM00671">
    <property type="entry name" value="SEL1"/>
    <property type="match status" value="10"/>
</dbReference>
<accession>A0A8H3LPI0</accession>
<dbReference type="GO" id="GO:0004672">
    <property type="term" value="F:protein kinase activity"/>
    <property type="evidence" value="ECO:0007669"/>
    <property type="project" value="InterPro"/>
</dbReference>
<dbReference type="SUPFAM" id="SSF81901">
    <property type="entry name" value="HCP-like"/>
    <property type="match status" value="2"/>
</dbReference>
<dbReference type="PANTHER" id="PTHR43628:SF1">
    <property type="entry name" value="CHITIN SYNTHASE REGULATORY FACTOR 2-RELATED"/>
    <property type="match status" value="1"/>
</dbReference>
<dbReference type="InterPro" id="IPR052945">
    <property type="entry name" value="Mitotic_Regulator"/>
</dbReference>
<evidence type="ECO:0000256" key="1">
    <source>
        <dbReference type="PROSITE-ProRule" id="PRU10141"/>
    </source>
</evidence>
<organism evidence="3 4">
    <name type="scientific">Rhizophagus clarus</name>
    <dbReference type="NCBI Taxonomy" id="94130"/>
    <lineage>
        <taxon>Eukaryota</taxon>
        <taxon>Fungi</taxon>
        <taxon>Fungi incertae sedis</taxon>
        <taxon>Mucoromycota</taxon>
        <taxon>Glomeromycotina</taxon>
        <taxon>Glomeromycetes</taxon>
        <taxon>Glomerales</taxon>
        <taxon>Glomeraceae</taxon>
        <taxon>Rhizophagus</taxon>
    </lineage>
</organism>
<dbReference type="AlphaFoldDB" id="A0A8H3LPI0"/>
<dbReference type="InterPro" id="IPR006597">
    <property type="entry name" value="Sel1-like"/>
</dbReference>
<keyword evidence="1" id="KW-0547">Nucleotide-binding</keyword>
<keyword evidence="1" id="KW-0067">ATP-binding</keyword>
<feature type="domain" description="Protein kinase" evidence="2">
    <location>
        <begin position="42"/>
        <end position="306"/>
    </location>
</feature>
<dbReference type="Pfam" id="PF07714">
    <property type="entry name" value="PK_Tyr_Ser-Thr"/>
    <property type="match status" value="1"/>
</dbReference>
<dbReference type="PROSITE" id="PS00107">
    <property type="entry name" value="PROTEIN_KINASE_ATP"/>
    <property type="match status" value="1"/>
</dbReference>
<keyword evidence="3" id="KW-0418">Kinase</keyword>
<dbReference type="InterPro" id="IPR017441">
    <property type="entry name" value="Protein_kinase_ATP_BS"/>
</dbReference>
<dbReference type="EMBL" id="BLAL01000215">
    <property type="protein sequence ID" value="GES92457.1"/>
    <property type="molecule type" value="Genomic_DNA"/>
</dbReference>
<gene>
    <name evidence="3" type="ORF">RCL2_001923200</name>
</gene>
<dbReference type="InterPro" id="IPR011990">
    <property type="entry name" value="TPR-like_helical_dom_sf"/>
</dbReference>
<dbReference type="PRINTS" id="PR00109">
    <property type="entry name" value="TYRKINASE"/>
</dbReference>
<evidence type="ECO:0000259" key="2">
    <source>
        <dbReference type="PROSITE" id="PS50011"/>
    </source>
</evidence>